<comment type="subcellular location">
    <subcellularLocation>
        <location evidence="1">Cell membrane</location>
        <topology evidence="1">Multi-pass membrane protein</topology>
    </subcellularLocation>
</comment>
<protein>
    <submittedName>
        <fullName evidence="9">Monosaccharide ABC transporter membrane protein (CUT2 family)</fullName>
    </submittedName>
</protein>
<dbReference type="AlphaFoldDB" id="A0A370HFF1"/>
<dbReference type="EMBL" id="QQAZ01000001">
    <property type="protein sequence ID" value="RDI55961.1"/>
    <property type="molecule type" value="Genomic_DNA"/>
</dbReference>
<evidence type="ECO:0000313" key="9">
    <source>
        <dbReference type="EMBL" id="RDI55961.1"/>
    </source>
</evidence>
<feature type="transmembrane region" description="Helical" evidence="8">
    <location>
        <begin position="85"/>
        <end position="103"/>
    </location>
</feature>
<dbReference type="Proteomes" id="UP000255355">
    <property type="component" value="Unassembled WGS sequence"/>
</dbReference>
<dbReference type="CDD" id="cd06579">
    <property type="entry name" value="TM_PBP1_transp_AraH_like"/>
    <property type="match status" value="1"/>
</dbReference>
<feature type="transmembrane region" description="Helical" evidence="8">
    <location>
        <begin position="260"/>
        <end position="279"/>
    </location>
</feature>
<dbReference type="PANTHER" id="PTHR32196:SF21">
    <property type="entry name" value="ABC TRANSPORTER PERMEASE PROTEIN YPHD-RELATED"/>
    <property type="match status" value="1"/>
</dbReference>
<evidence type="ECO:0000256" key="7">
    <source>
        <dbReference type="ARBA" id="ARBA00023136"/>
    </source>
</evidence>
<comment type="caution">
    <text evidence="9">The sequence shown here is derived from an EMBL/GenBank/DDBJ whole genome shotgun (WGS) entry which is preliminary data.</text>
</comment>
<keyword evidence="2" id="KW-0813">Transport</keyword>
<feature type="transmembrane region" description="Helical" evidence="8">
    <location>
        <begin position="30"/>
        <end position="51"/>
    </location>
</feature>
<keyword evidence="6 8" id="KW-1133">Transmembrane helix</keyword>
<gene>
    <name evidence="9" type="ORF">DFR68_101798</name>
</gene>
<name>A0A370HFF1_9NOCA</name>
<feature type="transmembrane region" description="Helical" evidence="8">
    <location>
        <begin position="230"/>
        <end position="248"/>
    </location>
</feature>
<keyword evidence="3" id="KW-1003">Cell membrane</keyword>
<proteinExistence type="predicted"/>
<keyword evidence="4" id="KW-0997">Cell inner membrane</keyword>
<keyword evidence="10" id="KW-1185">Reference proteome</keyword>
<feature type="transmembrane region" description="Helical" evidence="8">
    <location>
        <begin position="57"/>
        <end position="78"/>
    </location>
</feature>
<evidence type="ECO:0000256" key="1">
    <source>
        <dbReference type="ARBA" id="ARBA00004651"/>
    </source>
</evidence>
<accession>A0A370HFF1</accession>
<evidence type="ECO:0000256" key="4">
    <source>
        <dbReference type="ARBA" id="ARBA00022519"/>
    </source>
</evidence>
<dbReference type="GO" id="GO:0022857">
    <property type="term" value="F:transmembrane transporter activity"/>
    <property type="evidence" value="ECO:0007669"/>
    <property type="project" value="InterPro"/>
</dbReference>
<feature type="transmembrane region" description="Helical" evidence="8">
    <location>
        <begin position="137"/>
        <end position="157"/>
    </location>
</feature>
<evidence type="ECO:0000256" key="6">
    <source>
        <dbReference type="ARBA" id="ARBA00022989"/>
    </source>
</evidence>
<organism evidence="9 10">
    <name type="scientific">Nocardia mexicana</name>
    <dbReference type="NCBI Taxonomy" id="279262"/>
    <lineage>
        <taxon>Bacteria</taxon>
        <taxon>Bacillati</taxon>
        <taxon>Actinomycetota</taxon>
        <taxon>Actinomycetes</taxon>
        <taxon>Mycobacteriales</taxon>
        <taxon>Nocardiaceae</taxon>
        <taxon>Nocardia</taxon>
    </lineage>
</organism>
<evidence type="ECO:0000256" key="8">
    <source>
        <dbReference type="SAM" id="Phobius"/>
    </source>
</evidence>
<dbReference type="InterPro" id="IPR001851">
    <property type="entry name" value="ABC_transp_permease"/>
</dbReference>
<dbReference type="Pfam" id="PF02653">
    <property type="entry name" value="BPD_transp_2"/>
    <property type="match status" value="1"/>
</dbReference>
<feature type="transmembrane region" description="Helical" evidence="8">
    <location>
        <begin position="177"/>
        <end position="199"/>
    </location>
</feature>
<feature type="transmembrane region" description="Helical" evidence="8">
    <location>
        <begin position="109"/>
        <end position="130"/>
    </location>
</feature>
<dbReference type="GO" id="GO:0005886">
    <property type="term" value="C:plasma membrane"/>
    <property type="evidence" value="ECO:0007669"/>
    <property type="project" value="UniProtKB-SubCell"/>
</dbReference>
<keyword evidence="7 8" id="KW-0472">Membrane</keyword>
<evidence type="ECO:0000256" key="2">
    <source>
        <dbReference type="ARBA" id="ARBA00022448"/>
    </source>
</evidence>
<sequence>MGPRQFPAQATLDAKVPVSPRDRISRVEQAYLVIGITALVCVVGGMLTPNFLSFGNFTSILSLSAAFGILAVGEAVVILGKGIDLSVAGIGLGAAQATLAFMHRGMPEWQAIALLAGLGLLAGIVNGVLVAYFEVPALFATLATGMLAIGGIDLLFLSQNVYNVPGSSLIAELSSGSVLGIPRPVLVAGAVFVVAWLFISYTSPGRLIRAMGDNFDTARITGAPVRPLQVLTYVIAALLAVLAGYVAVSIQGSVQTTVTSFDPILFTALTVAVIGGVSLSGGRGTILGVLAGSLFVGVLNNLLVLHGLSTAVQDLIRGAVLIAAIAFDAWLHPRNVETEKSGEL</sequence>
<evidence type="ECO:0000256" key="3">
    <source>
        <dbReference type="ARBA" id="ARBA00022475"/>
    </source>
</evidence>
<dbReference type="STRING" id="1210089.GCA_001613165_01916"/>
<evidence type="ECO:0000313" key="10">
    <source>
        <dbReference type="Proteomes" id="UP000255355"/>
    </source>
</evidence>
<dbReference type="PANTHER" id="PTHR32196">
    <property type="entry name" value="ABC TRANSPORTER PERMEASE PROTEIN YPHD-RELATED-RELATED"/>
    <property type="match status" value="1"/>
</dbReference>
<keyword evidence="5 8" id="KW-0812">Transmembrane</keyword>
<dbReference type="RefSeq" id="WP_169814224.1">
    <property type="nucleotide sequence ID" value="NZ_QQAZ01000001.1"/>
</dbReference>
<evidence type="ECO:0000256" key="5">
    <source>
        <dbReference type="ARBA" id="ARBA00022692"/>
    </source>
</evidence>
<reference evidence="9 10" key="1">
    <citation type="submission" date="2018-07" db="EMBL/GenBank/DDBJ databases">
        <title>Genomic Encyclopedia of Type Strains, Phase IV (KMG-IV): sequencing the most valuable type-strain genomes for metagenomic binning, comparative biology and taxonomic classification.</title>
        <authorList>
            <person name="Goeker M."/>
        </authorList>
    </citation>
    <scope>NUCLEOTIDE SEQUENCE [LARGE SCALE GENOMIC DNA]</scope>
    <source>
        <strain evidence="9 10">DSM 44952</strain>
    </source>
</reference>
<feature type="transmembrane region" description="Helical" evidence="8">
    <location>
        <begin position="286"/>
        <end position="309"/>
    </location>
</feature>